<feature type="region of interest" description="Disordered" evidence="1">
    <location>
        <begin position="82"/>
        <end position="105"/>
    </location>
</feature>
<dbReference type="AlphaFoldDB" id="A0A7S1RHU3"/>
<dbReference type="EMBL" id="HBGE01072078">
    <property type="protein sequence ID" value="CAD9166376.1"/>
    <property type="molecule type" value="Transcribed_RNA"/>
</dbReference>
<organism evidence="2">
    <name type="scientific">Alexandrium catenella</name>
    <name type="common">Red tide dinoflagellate</name>
    <name type="synonym">Gonyaulax catenella</name>
    <dbReference type="NCBI Taxonomy" id="2925"/>
    <lineage>
        <taxon>Eukaryota</taxon>
        <taxon>Sar</taxon>
        <taxon>Alveolata</taxon>
        <taxon>Dinophyceae</taxon>
        <taxon>Gonyaulacales</taxon>
        <taxon>Pyrocystaceae</taxon>
        <taxon>Alexandrium</taxon>
    </lineage>
</organism>
<protein>
    <submittedName>
        <fullName evidence="2">Uncharacterized protein</fullName>
    </submittedName>
</protein>
<sequence>MRGKAPFRRGELLAAHNWTRSELAGLVRQSLADASELLRWQLGNEGWRLRPRGSRRPPARASGAEIYFSDLMRMHSVRLSSIPPRIPSSSGLASTKAGAHSKQEI</sequence>
<gene>
    <name evidence="2" type="ORF">ACAT0790_LOCUS43144</name>
</gene>
<name>A0A7S1RHU3_ALECA</name>
<accession>A0A7S1RHU3</accession>
<evidence type="ECO:0000256" key="1">
    <source>
        <dbReference type="SAM" id="MobiDB-lite"/>
    </source>
</evidence>
<reference evidence="2" key="1">
    <citation type="submission" date="2021-01" db="EMBL/GenBank/DDBJ databases">
        <authorList>
            <person name="Corre E."/>
            <person name="Pelletier E."/>
            <person name="Niang G."/>
            <person name="Scheremetjew M."/>
            <person name="Finn R."/>
            <person name="Kale V."/>
            <person name="Holt S."/>
            <person name="Cochrane G."/>
            <person name="Meng A."/>
            <person name="Brown T."/>
            <person name="Cohen L."/>
        </authorList>
    </citation>
    <scope>NUCLEOTIDE SEQUENCE</scope>
    <source>
        <strain evidence="2">OF101</strain>
    </source>
</reference>
<proteinExistence type="predicted"/>
<evidence type="ECO:0000313" key="2">
    <source>
        <dbReference type="EMBL" id="CAD9166376.1"/>
    </source>
</evidence>